<keyword evidence="2" id="KW-1185">Reference proteome</keyword>
<dbReference type="Proteomes" id="UP000593601">
    <property type="component" value="Chromosome"/>
</dbReference>
<name>A0A7M2RFZ0_9FIRM</name>
<dbReference type="EMBL" id="CP063304">
    <property type="protein sequence ID" value="QOV18921.1"/>
    <property type="molecule type" value="Genomic_DNA"/>
</dbReference>
<dbReference type="KEGG" id="bliq:INP51_13140"/>
<evidence type="ECO:0000313" key="2">
    <source>
        <dbReference type="Proteomes" id="UP000593601"/>
    </source>
</evidence>
<dbReference type="RefSeq" id="WP_193735281.1">
    <property type="nucleotide sequence ID" value="NZ_CP063304.1"/>
</dbReference>
<accession>A0A7M2RFZ0</accession>
<organism evidence="1 2">
    <name type="scientific">Blautia liquoris</name>
    <dbReference type="NCBI Taxonomy" id="2779518"/>
    <lineage>
        <taxon>Bacteria</taxon>
        <taxon>Bacillati</taxon>
        <taxon>Bacillota</taxon>
        <taxon>Clostridia</taxon>
        <taxon>Lachnospirales</taxon>
        <taxon>Lachnospiraceae</taxon>
        <taxon>Blautia</taxon>
    </lineage>
</organism>
<reference evidence="1 2" key="1">
    <citation type="submission" date="2020-10" db="EMBL/GenBank/DDBJ databases">
        <title>Blautia liquoris sp.nov., isolated from the mud in a fermentation cellar used for the production of Chinese strong-flavoured liquor.</title>
        <authorList>
            <person name="Lu L."/>
        </authorList>
    </citation>
    <scope>NUCLEOTIDE SEQUENCE [LARGE SCALE GENOMIC DNA]</scope>
    <source>
        <strain evidence="1 2">LZLJ-3</strain>
    </source>
</reference>
<proteinExistence type="predicted"/>
<dbReference type="AlphaFoldDB" id="A0A7M2RFZ0"/>
<sequence>MNDHLILCPLVDEEIEDIDCIENRDIVDEMLSEKGMPLKFKQKKDWREICKNCKWHNYY</sequence>
<evidence type="ECO:0000313" key="1">
    <source>
        <dbReference type="EMBL" id="QOV18921.1"/>
    </source>
</evidence>
<gene>
    <name evidence="1" type="ORF">INP51_13140</name>
</gene>
<protein>
    <submittedName>
        <fullName evidence="1">Uncharacterized protein</fullName>
    </submittedName>
</protein>